<comment type="caution">
    <text evidence="4">The sequence shown here is derived from an EMBL/GenBank/DDBJ whole genome shotgun (WGS) entry which is preliminary data.</text>
</comment>
<name>A0AAD8RTA6_LOLMU</name>
<dbReference type="InterPro" id="IPR012337">
    <property type="entry name" value="RNaseH-like_sf"/>
</dbReference>
<reference evidence="4" key="1">
    <citation type="submission" date="2023-07" db="EMBL/GenBank/DDBJ databases">
        <title>A chromosome-level genome assembly of Lolium multiflorum.</title>
        <authorList>
            <person name="Chen Y."/>
            <person name="Copetti D."/>
            <person name="Kolliker R."/>
            <person name="Studer B."/>
        </authorList>
    </citation>
    <scope>NUCLEOTIDE SEQUENCE</scope>
    <source>
        <strain evidence="4">02402/16</strain>
        <tissue evidence="4">Leaf</tissue>
    </source>
</reference>
<evidence type="ECO:0000259" key="3">
    <source>
        <dbReference type="Pfam" id="PF01612"/>
    </source>
</evidence>
<dbReference type="Pfam" id="PF01612">
    <property type="entry name" value="DNA_pol_A_exo1"/>
    <property type="match status" value="1"/>
</dbReference>
<feature type="domain" description="3'-5' exonuclease" evidence="3">
    <location>
        <begin position="50"/>
        <end position="214"/>
    </location>
</feature>
<protein>
    <recommendedName>
        <fullName evidence="3">3'-5' exonuclease domain-containing protein</fullName>
    </recommendedName>
</protein>
<dbReference type="Gene3D" id="3.30.420.10">
    <property type="entry name" value="Ribonuclease H-like superfamily/Ribonuclease H"/>
    <property type="match status" value="1"/>
</dbReference>
<organism evidence="4 5">
    <name type="scientific">Lolium multiflorum</name>
    <name type="common">Italian ryegrass</name>
    <name type="synonym">Lolium perenne subsp. multiflorum</name>
    <dbReference type="NCBI Taxonomy" id="4521"/>
    <lineage>
        <taxon>Eukaryota</taxon>
        <taxon>Viridiplantae</taxon>
        <taxon>Streptophyta</taxon>
        <taxon>Embryophyta</taxon>
        <taxon>Tracheophyta</taxon>
        <taxon>Spermatophyta</taxon>
        <taxon>Magnoliopsida</taxon>
        <taxon>Liliopsida</taxon>
        <taxon>Poales</taxon>
        <taxon>Poaceae</taxon>
        <taxon>BOP clade</taxon>
        <taxon>Pooideae</taxon>
        <taxon>Poodae</taxon>
        <taxon>Poeae</taxon>
        <taxon>Poeae Chloroplast Group 2 (Poeae type)</taxon>
        <taxon>Loliodinae</taxon>
        <taxon>Loliinae</taxon>
        <taxon>Lolium</taxon>
    </lineage>
</organism>
<dbReference type="Proteomes" id="UP001231189">
    <property type="component" value="Unassembled WGS sequence"/>
</dbReference>
<gene>
    <name evidence="4" type="ORF">QYE76_003831</name>
</gene>
<dbReference type="EMBL" id="JAUUTY010000005">
    <property type="protein sequence ID" value="KAK1629516.1"/>
    <property type="molecule type" value="Genomic_DNA"/>
</dbReference>
<dbReference type="PANTHER" id="PTHR13620:SF122">
    <property type="entry name" value="3'-5' EXONUCLEASE DOMAIN-CONTAINING PROTEIN"/>
    <property type="match status" value="1"/>
</dbReference>
<evidence type="ECO:0000256" key="2">
    <source>
        <dbReference type="ARBA" id="ARBA00022801"/>
    </source>
</evidence>
<dbReference type="GO" id="GO:0005737">
    <property type="term" value="C:cytoplasm"/>
    <property type="evidence" value="ECO:0007669"/>
    <property type="project" value="TreeGrafter"/>
</dbReference>
<dbReference type="InterPro" id="IPR002562">
    <property type="entry name" value="3'-5'_exonuclease_dom"/>
</dbReference>
<evidence type="ECO:0000313" key="4">
    <source>
        <dbReference type="EMBL" id="KAK1629516.1"/>
    </source>
</evidence>
<dbReference type="PANTHER" id="PTHR13620">
    <property type="entry name" value="3-5 EXONUCLEASE"/>
    <property type="match status" value="1"/>
</dbReference>
<dbReference type="InterPro" id="IPR051132">
    <property type="entry name" value="3-5_Exonuclease_domain"/>
</dbReference>
<dbReference type="GO" id="GO:0003676">
    <property type="term" value="F:nucleic acid binding"/>
    <property type="evidence" value="ECO:0007669"/>
    <property type="project" value="InterPro"/>
</dbReference>
<dbReference type="InterPro" id="IPR036397">
    <property type="entry name" value="RNaseH_sf"/>
</dbReference>
<dbReference type="AlphaFoldDB" id="A0AAD8RTA6"/>
<dbReference type="SUPFAM" id="SSF53098">
    <property type="entry name" value="Ribonuclease H-like"/>
    <property type="match status" value="1"/>
</dbReference>
<evidence type="ECO:0000313" key="5">
    <source>
        <dbReference type="Proteomes" id="UP001231189"/>
    </source>
</evidence>
<dbReference type="GO" id="GO:0005634">
    <property type="term" value="C:nucleus"/>
    <property type="evidence" value="ECO:0007669"/>
    <property type="project" value="TreeGrafter"/>
</dbReference>
<dbReference type="GO" id="GO:0006139">
    <property type="term" value="P:nucleobase-containing compound metabolic process"/>
    <property type="evidence" value="ECO:0007669"/>
    <property type="project" value="InterPro"/>
</dbReference>
<keyword evidence="2" id="KW-0378">Hydrolase</keyword>
<evidence type="ECO:0000256" key="1">
    <source>
        <dbReference type="ARBA" id="ARBA00022722"/>
    </source>
</evidence>
<accession>A0AAD8RTA6</accession>
<keyword evidence="5" id="KW-1185">Reference proteome</keyword>
<sequence length="237" mass="27320">MVKLARALDFPRSEIYYDVIEKINFKITYTLRAKRVGRWIRTVRRDFLDAAEIKVVGLDCEFIDPRKGNQRAAVLQLSVAQHTLVFHIVHADKVSQLLIDLLADKNIKFCGAAIHNDVDMLQTHGISIPSTINLQQILQNPVPRKQTLSLIDLSNHYIGTDLKQKKKFNYKKNKLQKTAKELEEEALIFGWGDFPLSHKQLQYVALDAHLGFELGKRHFRALGYNSHMDRLGLNIYE</sequence>
<proteinExistence type="predicted"/>
<keyword evidence="1" id="KW-0540">Nuclease</keyword>
<dbReference type="GO" id="GO:0008408">
    <property type="term" value="F:3'-5' exonuclease activity"/>
    <property type="evidence" value="ECO:0007669"/>
    <property type="project" value="InterPro"/>
</dbReference>